<dbReference type="OrthoDB" id="9809788at2"/>
<evidence type="ECO:0000259" key="2">
    <source>
        <dbReference type="Pfam" id="PF06904"/>
    </source>
</evidence>
<gene>
    <name evidence="3" type="ORF">SAMN04488004_10390</name>
</gene>
<reference evidence="3 4" key="1">
    <citation type="submission" date="2016-10" db="EMBL/GenBank/DDBJ databases">
        <authorList>
            <person name="de Groot N.N."/>
        </authorList>
    </citation>
    <scope>NUCLEOTIDE SEQUENCE [LARGE SCALE GENOMIC DNA]</scope>
    <source>
        <strain evidence="3 4">DSM 16199</strain>
    </source>
</reference>
<name>A0A1I4CZ73_9RHOB</name>
<dbReference type="STRING" id="195913.SAMN04488004_10390"/>
<accession>A0A1I4CZ73</accession>
<dbReference type="EMBL" id="FOTF01000003">
    <property type="protein sequence ID" value="SFK86073.1"/>
    <property type="molecule type" value="Genomic_DNA"/>
</dbReference>
<keyword evidence="1" id="KW-0732">Signal</keyword>
<evidence type="ECO:0000313" key="3">
    <source>
        <dbReference type="EMBL" id="SFK86073.1"/>
    </source>
</evidence>
<evidence type="ECO:0000313" key="4">
    <source>
        <dbReference type="Proteomes" id="UP000199550"/>
    </source>
</evidence>
<feature type="signal peptide" evidence="1">
    <location>
        <begin position="1"/>
        <end position="16"/>
    </location>
</feature>
<dbReference type="AlphaFoldDB" id="A0A1I4CZ73"/>
<dbReference type="Pfam" id="PF06904">
    <property type="entry name" value="Extensin-like_C"/>
    <property type="match status" value="1"/>
</dbReference>
<dbReference type="InterPro" id="IPR009683">
    <property type="entry name" value="Extensin-like_C"/>
</dbReference>
<feature type="domain" description="Extensin-like C-terminal" evidence="2">
    <location>
        <begin position="119"/>
        <end position="279"/>
    </location>
</feature>
<dbReference type="Proteomes" id="UP000199550">
    <property type="component" value="Unassembled WGS sequence"/>
</dbReference>
<dbReference type="RefSeq" id="WP_090185610.1">
    <property type="nucleotide sequence ID" value="NZ_FOTF01000003.1"/>
</dbReference>
<sequence>MRLITLALLLAGTAAAAEPLSNTLRPAMRPVDGMFDDGDVPEHEIPAFRPVLRPGGSIAVQAEAATQVTAPAGATALAPLVTDRPALRPAVITQRAVQQQQELARGQICGDPAIQGEEIADINGPGGCGVTGAVKVKSVAGVRLTSQPTMDCNTAKALRRWVTDGIIPAVGDTGGGVASLRVVGSYTCRNRVGGSATNNKLSEHGRGRAVDIGGIQLKSGRELTVLTDWNKGSAGQQLKQMWQAACGPFGTVLGPAANAAHRDHFHVDTARYRSGSYCR</sequence>
<organism evidence="3 4">
    <name type="scientific">Loktanella salsilacus</name>
    <dbReference type="NCBI Taxonomy" id="195913"/>
    <lineage>
        <taxon>Bacteria</taxon>
        <taxon>Pseudomonadati</taxon>
        <taxon>Pseudomonadota</taxon>
        <taxon>Alphaproteobacteria</taxon>
        <taxon>Rhodobacterales</taxon>
        <taxon>Roseobacteraceae</taxon>
        <taxon>Loktanella</taxon>
    </lineage>
</organism>
<protein>
    <submittedName>
        <fullName evidence="3">Uncharacterized conserved protein</fullName>
    </submittedName>
</protein>
<feature type="chain" id="PRO_5011727794" evidence="1">
    <location>
        <begin position="17"/>
        <end position="279"/>
    </location>
</feature>
<keyword evidence="4" id="KW-1185">Reference proteome</keyword>
<proteinExistence type="predicted"/>
<evidence type="ECO:0000256" key="1">
    <source>
        <dbReference type="SAM" id="SignalP"/>
    </source>
</evidence>